<evidence type="ECO:0000256" key="6">
    <source>
        <dbReference type="ARBA" id="ARBA00023027"/>
    </source>
</evidence>
<dbReference type="PIRSF" id="PIRSF001604">
    <property type="entry name" value="LigA"/>
    <property type="match status" value="1"/>
</dbReference>
<keyword evidence="13" id="KW-1185">Reference proteome</keyword>
<keyword evidence="4 10" id="KW-0227">DNA damage</keyword>
<accession>A0A2A2IGK0</accession>
<dbReference type="PROSITE" id="PS50172">
    <property type="entry name" value="BRCT"/>
    <property type="match status" value="1"/>
</dbReference>
<dbReference type="InterPro" id="IPR012340">
    <property type="entry name" value="NA-bd_OB-fold"/>
</dbReference>
<feature type="binding site" evidence="10">
    <location>
        <begin position="29"/>
        <end position="33"/>
    </location>
    <ligand>
        <name>NAD(+)</name>
        <dbReference type="ChEBI" id="CHEBI:57540"/>
    </ligand>
</feature>
<dbReference type="GO" id="GO:0003911">
    <property type="term" value="F:DNA ligase (NAD+) activity"/>
    <property type="evidence" value="ECO:0007669"/>
    <property type="project" value="UniProtKB-UniRule"/>
</dbReference>
<feature type="binding site" evidence="10">
    <location>
        <position position="287"/>
    </location>
    <ligand>
        <name>NAD(+)</name>
        <dbReference type="ChEBI" id="CHEBI:57540"/>
    </ligand>
</feature>
<evidence type="ECO:0000256" key="3">
    <source>
        <dbReference type="ARBA" id="ARBA00022723"/>
    </source>
</evidence>
<dbReference type="EMBL" id="NPOA01000004">
    <property type="protein sequence ID" value="PAV30270.1"/>
    <property type="molecule type" value="Genomic_DNA"/>
</dbReference>
<proteinExistence type="inferred from homology"/>
<feature type="binding site" evidence="10">
    <location>
        <position position="401"/>
    </location>
    <ligand>
        <name>Zn(2+)</name>
        <dbReference type="ChEBI" id="CHEBI:29105"/>
    </ligand>
</feature>
<dbReference type="CDD" id="cd17748">
    <property type="entry name" value="BRCT_DNA_ligase_like"/>
    <property type="match status" value="1"/>
</dbReference>
<evidence type="ECO:0000256" key="4">
    <source>
        <dbReference type="ARBA" id="ARBA00022763"/>
    </source>
</evidence>
<dbReference type="NCBIfam" id="TIGR00575">
    <property type="entry name" value="dnlj"/>
    <property type="match status" value="1"/>
</dbReference>
<comment type="cofactor">
    <cofactor evidence="10">
        <name>Mg(2+)</name>
        <dbReference type="ChEBI" id="CHEBI:18420"/>
    </cofactor>
    <cofactor evidence="10">
        <name>Mn(2+)</name>
        <dbReference type="ChEBI" id="CHEBI:29035"/>
    </cofactor>
</comment>
<dbReference type="Pfam" id="PF01653">
    <property type="entry name" value="DNA_ligase_aden"/>
    <property type="match status" value="1"/>
</dbReference>
<dbReference type="InterPro" id="IPR013839">
    <property type="entry name" value="DNAligase_adenylation"/>
</dbReference>
<dbReference type="InterPro" id="IPR001357">
    <property type="entry name" value="BRCT_dom"/>
</dbReference>
<keyword evidence="1 10" id="KW-0436">Ligase</keyword>
<evidence type="ECO:0000256" key="2">
    <source>
        <dbReference type="ARBA" id="ARBA00022705"/>
    </source>
</evidence>
<name>A0A2A2IGK0_9BACI</name>
<dbReference type="Pfam" id="PF03120">
    <property type="entry name" value="OB_DNA_ligase"/>
    <property type="match status" value="1"/>
</dbReference>
<dbReference type="AlphaFoldDB" id="A0A2A2IGK0"/>
<keyword evidence="3 10" id="KW-0479">Metal-binding</keyword>
<sequence length="640" mass="71988">MRSKLQLLIEQLNHANHEYYNLNEPVLSDKEYDKLYDELLQLEKESNILYSNSPSQNVGYEVKSELTKVKHEIPLLSLDKTKSLDELEEFIGDKECILSIKLDGLATKISYQNGQLRQGSTRGSGTIGEDISHNVKVFKNVPLNSDVDVTVVGESIITDNDFNIINEQFNEEDKYSNSRNLVSGSVRQLNSEICKDRHVKFIAYGIQSSDFNFKKSELESLSRQGFDVVPYKYVSSENFREAVVELQSIAKELGYPTDGLVCTYDNIQFSNSLGSTSKFPRHSIALKHDDEVHETTFRGLELNTTRTGIVSLVGLFDPVNIDGAMVSKASLHNVDIFESLQLGIGDTITVRRANMVIPQIMDNLTRSNTFKIPQTCNECGSQVEVRTQKEARFLHCPNSNCKAQLMQRVVHYASRDAMNIVGLSEATVKRFIEQGYIKSVSDLYDIDKFKDGITQLEGFGKKSYDRLFNSIESTKHVNFANFIYGLGIPNTGRTASKILAEVYNSETFLSATKEDILRLDGIGNVLASHIYNWITNQKNIDLYNELLSKGITFEETTESEESSIAGLTFVVTGKVNRFKNRKELSADIEQNRATVKGSISKNTDYLINNDKESSSSKNVAAKKLGVPIISEEEYLNLINK</sequence>
<evidence type="ECO:0000313" key="12">
    <source>
        <dbReference type="EMBL" id="PAV30270.1"/>
    </source>
</evidence>
<keyword evidence="5 10" id="KW-0862">Zinc</keyword>
<dbReference type="SMART" id="SM00532">
    <property type="entry name" value="LIGANc"/>
    <property type="match status" value="1"/>
</dbReference>
<dbReference type="SUPFAM" id="SSF56091">
    <property type="entry name" value="DNA ligase/mRNA capping enzyme, catalytic domain"/>
    <property type="match status" value="1"/>
</dbReference>
<dbReference type="HAMAP" id="MF_01588">
    <property type="entry name" value="DNA_ligase_A"/>
    <property type="match status" value="1"/>
</dbReference>
<feature type="domain" description="BRCT" evidence="11">
    <location>
        <begin position="559"/>
        <end position="640"/>
    </location>
</feature>
<feature type="binding site" evidence="10">
    <location>
        <position position="122"/>
    </location>
    <ligand>
        <name>NAD(+)</name>
        <dbReference type="ChEBI" id="CHEBI:57540"/>
    </ligand>
</feature>
<dbReference type="SUPFAM" id="SSF50249">
    <property type="entry name" value="Nucleic acid-binding proteins"/>
    <property type="match status" value="1"/>
</dbReference>
<dbReference type="EC" id="6.5.1.2" evidence="10"/>
<dbReference type="GO" id="GO:0006281">
    <property type="term" value="P:DNA repair"/>
    <property type="evidence" value="ECO:0007669"/>
    <property type="project" value="UniProtKB-KW"/>
</dbReference>
<dbReference type="GO" id="GO:0006260">
    <property type="term" value="P:DNA replication"/>
    <property type="evidence" value="ECO:0007669"/>
    <property type="project" value="UniProtKB-KW"/>
</dbReference>
<feature type="active site" description="N6-AMP-lysine intermediate" evidence="10">
    <location>
        <position position="101"/>
    </location>
</feature>
<dbReference type="Proteomes" id="UP000218887">
    <property type="component" value="Unassembled WGS sequence"/>
</dbReference>
<organism evidence="12 13">
    <name type="scientific">Virgibacillus profundi</name>
    <dbReference type="NCBI Taxonomy" id="2024555"/>
    <lineage>
        <taxon>Bacteria</taxon>
        <taxon>Bacillati</taxon>
        <taxon>Bacillota</taxon>
        <taxon>Bacilli</taxon>
        <taxon>Bacillales</taxon>
        <taxon>Bacillaceae</taxon>
        <taxon>Virgibacillus</taxon>
    </lineage>
</organism>
<comment type="function">
    <text evidence="10">DNA ligase that catalyzes the formation of phosphodiester linkages between 5'-phosphoryl and 3'-hydroxyl groups in double-stranded DNA using NAD as a coenzyme and as the energy source for the reaction. It is essential for DNA replication and repair of damaged DNA.</text>
</comment>
<dbReference type="Gene3D" id="2.40.50.140">
    <property type="entry name" value="Nucleic acid-binding proteins"/>
    <property type="match status" value="1"/>
</dbReference>
<keyword evidence="6 10" id="KW-0520">NAD</keyword>
<comment type="similarity">
    <text evidence="10">Belongs to the NAD-dependent DNA ligase family. LigA subfamily.</text>
</comment>
<comment type="caution">
    <text evidence="12">The sequence shown here is derived from an EMBL/GenBank/DDBJ whole genome shotgun (WGS) entry which is preliminary data.</text>
</comment>
<dbReference type="Gene3D" id="3.30.470.30">
    <property type="entry name" value="DNA ligase/mRNA capping enzyme"/>
    <property type="match status" value="1"/>
</dbReference>
<evidence type="ECO:0000256" key="7">
    <source>
        <dbReference type="ARBA" id="ARBA00023204"/>
    </source>
</evidence>
<evidence type="ECO:0000256" key="5">
    <source>
        <dbReference type="ARBA" id="ARBA00022833"/>
    </source>
</evidence>
<feature type="binding site" evidence="10">
    <location>
        <position position="154"/>
    </location>
    <ligand>
        <name>NAD(+)</name>
        <dbReference type="ChEBI" id="CHEBI:57540"/>
    </ligand>
</feature>
<evidence type="ECO:0000256" key="9">
    <source>
        <dbReference type="ARBA" id="ARBA00034005"/>
    </source>
</evidence>
<dbReference type="Gene3D" id="1.10.287.610">
    <property type="entry name" value="Helix hairpin bin"/>
    <property type="match status" value="1"/>
</dbReference>
<keyword evidence="10" id="KW-0460">Magnesium</keyword>
<feature type="binding site" evidence="10">
    <location>
        <position position="396"/>
    </location>
    <ligand>
        <name>Zn(2+)</name>
        <dbReference type="ChEBI" id="CHEBI:29105"/>
    </ligand>
</feature>
<dbReference type="RefSeq" id="WP_095654872.1">
    <property type="nucleotide sequence ID" value="NZ_NPOA01000004.1"/>
</dbReference>
<evidence type="ECO:0000256" key="8">
    <source>
        <dbReference type="ARBA" id="ARBA00023211"/>
    </source>
</evidence>
<dbReference type="OrthoDB" id="9759736at2"/>
<protein>
    <recommendedName>
        <fullName evidence="10">DNA ligase</fullName>
        <ecNumber evidence="10">6.5.1.2</ecNumber>
    </recommendedName>
    <alternativeName>
        <fullName evidence="10">Polydeoxyribonucleotide synthase [NAD(+)]</fullName>
    </alternativeName>
</protein>
<feature type="binding site" evidence="10">
    <location>
        <position position="379"/>
    </location>
    <ligand>
        <name>Zn(2+)</name>
        <dbReference type="ChEBI" id="CHEBI:29105"/>
    </ligand>
</feature>
<dbReference type="NCBIfam" id="NF005932">
    <property type="entry name" value="PRK07956.1"/>
    <property type="match status" value="1"/>
</dbReference>
<dbReference type="SUPFAM" id="SSF47781">
    <property type="entry name" value="RuvA domain 2-like"/>
    <property type="match status" value="1"/>
</dbReference>
<keyword evidence="7 10" id="KW-0234">DNA repair</keyword>
<reference evidence="12 13" key="1">
    <citation type="submission" date="2017-08" db="EMBL/GenBank/DDBJ databases">
        <title>Virgibacillus indicus sp. nov. and Virgibacillus profoundi sp. nov, two moderately halophilic bacteria isolated from marine sediment by using the Microfluidic Streak Plate.</title>
        <authorList>
            <person name="Xu B."/>
            <person name="Hu B."/>
            <person name="Wang J."/>
            <person name="Zhu Y."/>
            <person name="Huang L."/>
            <person name="Du W."/>
            <person name="Huang Y."/>
        </authorList>
    </citation>
    <scope>NUCLEOTIDE SEQUENCE [LARGE SCALE GENOMIC DNA]</scope>
    <source>
        <strain evidence="12 13">IO3-P3-H5</strain>
    </source>
</reference>
<evidence type="ECO:0000259" key="11">
    <source>
        <dbReference type="PROSITE" id="PS50172"/>
    </source>
</evidence>
<dbReference type="Gene3D" id="3.40.50.10190">
    <property type="entry name" value="BRCT domain"/>
    <property type="match status" value="1"/>
</dbReference>
<keyword evidence="2 10" id="KW-0235">DNA replication</keyword>
<evidence type="ECO:0000256" key="10">
    <source>
        <dbReference type="HAMAP-Rule" id="MF_01588"/>
    </source>
</evidence>
<dbReference type="SUPFAM" id="SSF52113">
    <property type="entry name" value="BRCT domain"/>
    <property type="match status" value="1"/>
</dbReference>
<dbReference type="InterPro" id="IPR010994">
    <property type="entry name" value="RuvA_2-like"/>
</dbReference>
<dbReference type="Pfam" id="PF00533">
    <property type="entry name" value="BRCT"/>
    <property type="match status" value="1"/>
</dbReference>
<gene>
    <name evidence="10" type="primary">ligA</name>
    <name evidence="12" type="ORF">CIL05_07320</name>
</gene>
<dbReference type="GO" id="GO:0046872">
    <property type="term" value="F:metal ion binding"/>
    <property type="evidence" value="ECO:0007669"/>
    <property type="project" value="UniProtKB-KW"/>
</dbReference>
<dbReference type="InterPro" id="IPR004150">
    <property type="entry name" value="NAD_DNA_ligase_OB"/>
</dbReference>
<dbReference type="Pfam" id="PF12826">
    <property type="entry name" value="HHH_2"/>
    <property type="match status" value="1"/>
</dbReference>
<keyword evidence="8 10" id="KW-0464">Manganese</keyword>
<dbReference type="InterPro" id="IPR036420">
    <property type="entry name" value="BRCT_dom_sf"/>
</dbReference>
<comment type="catalytic activity">
    <reaction evidence="9 10">
        <text>NAD(+) + (deoxyribonucleotide)n-3'-hydroxyl + 5'-phospho-(deoxyribonucleotide)m = (deoxyribonucleotide)n+m + AMP + beta-nicotinamide D-nucleotide.</text>
        <dbReference type="EC" id="6.5.1.2"/>
    </reaction>
</comment>
<feature type="binding site" evidence="10">
    <location>
        <begin position="77"/>
        <end position="78"/>
    </location>
    <ligand>
        <name>NAD(+)</name>
        <dbReference type="ChEBI" id="CHEBI:57540"/>
    </ligand>
</feature>
<dbReference type="InterPro" id="IPR001679">
    <property type="entry name" value="DNA_ligase"/>
</dbReference>
<dbReference type="InterPro" id="IPR013840">
    <property type="entry name" value="DNAligase_N"/>
</dbReference>
<dbReference type="Gene3D" id="1.10.150.20">
    <property type="entry name" value="5' to 3' exonuclease, C-terminal subdomain"/>
    <property type="match status" value="2"/>
</dbReference>
<evidence type="ECO:0000313" key="13">
    <source>
        <dbReference type="Proteomes" id="UP000218887"/>
    </source>
</evidence>
<evidence type="ECO:0000256" key="1">
    <source>
        <dbReference type="ARBA" id="ARBA00022598"/>
    </source>
</evidence>
<dbReference type="InterPro" id="IPR041663">
    <property type="entry name" value="DisA/LigA_HHH"/>
</dbReference>
<comment type="caution">
    <text evidence="10">Lacks conserved residue(s) required for the propagation of feature annotation.</text>
</comment>
<feature type="binding site" evidence="10">
    <location>
        <position position="376"/>
    </location>
    <ligand>
        <name>Zn(2+)</name>
        <dbReference type="ChEBI" id="CHEBI:29105"/>
    </ligand>
</feature>